<feature type="region of interest" description="Disordered" evidence="1">
    <location>
        <begin position="12"/>
        <end position="84"/>
    </location>
</feature>
<keyword evidence="3" id="KW-1185">Reference proteome</keyword>
<feature type="compositionally biased region" description="Basic and acidic residues" evidence="1">
    <location>
        <begin position="63"/>
        <end position="84"/>
    </location>
</feature>
<evidence type="ECO:0000256" key="1">
    <source>
        <dbReference type="SAM" id="MobiDB-lite"/>
    </source>
</evidence>
<comment type="caution">
    <text evidence="2">The sequence shown here is derived from an EMBL/GenBank/DDBJ whole genome shotgun (WGS) entry which is preliminary data.</text>
</comment>
<protein>
    <submittedName>
        <fullName evidence="2">Uncharacterized protein</fullName>
    </submittedName>
</protein>
<dbReference type="AlphaFoldDB" id="A0AAV5KWT2"/>
<organism evidence="2 3">
    <name type="scientific">Rubroshorea leprosula</name>
    <dbReference type="NCBI Taxonomy" id="152421"/>
    <lineage>
        <taxon>Eukaryota</taxon>
        <taxon>Viridiplantae</taxon>
        <taxon>Streptophyta</taxon>
        <taxon>Embryophyta</taxon>
        <taxon>Tracheophyta</taxon>
        <taxon>Spermatophyta</taxon>
        <taxon>Magnoliopsida</taxon>
        <taxon>eudicotyledons</taxon>
        <taxon>Gunneridae</taxon>
        <taxon>Pentapetalae</taxon>
        <taxon>rosids</taxon>
        <taxon>malvids</taxon>
        <taxon>Malvales</taxon>
        <taxon>Dipterocarpaceae</taxon>
        <taxon>Rubroshorea</taxon>
    </lineage>
</organism>
<proteinExistence type="predicted"/>
<accession>A0AAV5KWT2</accession>
<evidence type="ECO:0000313" key="2">
    <source>
        <dbReference type="EMBL" id="GKV28940.1"/>
    </source>
</evidence>
<feature type="compositionally biased region" description="Polar residues" evidence="1">
    <location>
        <begin position="40"/>
        <end position="49"/>
    </location>
</feature>
<gene>
    <name evidence="2" type="ORF">SLEP1_g37924</name>
</gene>
<dbReference type="Proteomes" id="UP001054252">
    <property type="component" value="Unassembled WGS sequence"/>
</dbReference>
<name>A0AAV5KWT2_9ROSI</name>
<evidence type="ECO:0000313" key="3">
    <source>
        <dbReference type="Proteomes" id="UP001054252"/>
    </source>
</evidence>
<dbReference type="EMBL" id="BPVZ01000081">
    <property type="protein sequence ID" value="GKV28940.1"/>
    <property type="molecule type" value="Genomic_DNA"/>
</dbReference>
<reference evidence="2 3" key="1">
    <citation type="journal article" date="2021" name="Commun. Biol.">
        <title>The genome of Shorea leprosula (Dipterocarpaceae) highlights the ecological relevance of drought in aseasonal tropical rainforests.</title>
        <authorList>
            <person name="Ng K.K.S."/>
            <person name="Kobayashi M.J."/>
            <person name="Fawcett J.A."/>
            <person name="Hatakeyama M."/>
            <person name="Paape T."/>
            <person name="Ng C.H."/>
            <person name="Ang C.C."/>
            <person name="Tnah L.H."/>
            <person name="Lee C.T."/>
            <person name="Nishiyama T."/>
            <person name="Sese J."/>
            <person name="O'Brien M.J."/>
            <person name="Copetti D."/>
            <person name="Mohd Noor M.I."/>
            <person name="Ong R.C."/>
            <person name="Putra M."/>
            <person name="Sireger I.Z."/>
            <person name="Indrioko S."/>
            <person name="Kosugi Y."/>
            <person name="Izuno A."/>
            <person name="Isagi Y."/>
            <person name="Lee S.L."/>
            <person name="Shimizu K.K."/>
        </authorList>
    </citation>
    <scope>NUCLEOTIDE SEQUENCE [LARGE SCALE GENOMIC DNA]</scope>
    <source>
        <strain evidence="2">214</strain>
    </source>
</reference>
<sequence length="84" mass="9076">MKLWDLQAKVDSINRIPKPKPKIEKPVKIETVSEGENVKDSNTTSGNTSESDKPATESDAPAADEKVEAADEKGEAEAEGHDEL</sequence>